<keyword evidence="3" id="KW-1185">Reference proteome</keyword>
<reference evidence="2 3" key="1">
    <citation type="journal article" date="2017" name="Curr. Biol.">
        <title>The Evolution of Venom by Co-option of Single-Copy Genes.</title>
        <authorList>
            <person name="Martinson E.O."/>
            <person name="Mrinalini"/>
            <person name="Kelkar Y.D."/>
            <person name="Chang C.H."/>
            <person name="Werren J.H."/>
        </authorList>
    </citation>
    <scope>NUCLEOTIDE SEQUENCE [LARGE SCALE GENOMIC DNA]</scope>
    <source>
        <strain evidence="2 3">Alberta</strain>
        <tissue evidence="2">Whole body</tissue>
    </source>
</reference>
<dbReference type="PROSITE" id="PS51257">
    <property type="entry name" value="PROKAR_LIPOPROTEIN"/>
    <property type="match status" value="1"/>
</dbReference>
<organism evidence="2 3">
    <name type="scientific">Trichomalopsis sarcophagae</name>
    <dbReference type="NCBI Taxonomy" id="543379"/>
    <lineage>
        <taxon>Eukaryota</taxon>
        <taxon>Metazoa</taxon>
        <taxon>Ecdysozoa</taxon>
        <taxon>Arthropoda</taxon>
        <taxon>Hexapoda</taxon>
        <taxon>Insecta</taxon>
        <taxon>Pterygota</taxon>
        <taxon>Neoptera</taxon>
        <taxon>Endopterygota</taxon>
        <taxon>Hymenoptera</taxon>
        <taxon>Apocrita</taxon>
        <taxon>Proctotrupomorpha</taxon>
        <taxon>Chalcidoidea</taxon>
        <taxon>Pteromalidae</taxon>
        <taxon>Pteromalinae</taxon>
        <taxon>Trichomalopsis</taxon>
    </lineage>
</organism>
<feature type="chain" id="PRO_5012918040" evidence="1">
    <location>
        <begin position="23"/>
        <end position="67"/>
    </location>
</feature>
<evidence type="ECO:0000313" key="3">
    <source>
        <dbReference type="Proteomes" id="UP000215335"/>
    </source>
</evidence>
<proteinExistence type="predicted"/>
<dbReference type="AlphaFoldDB" id="A0A232FBW5"/>
<keyword evidence="1" id="KW-0732">Signal</keyword>
<evidence type="ECO:0000256" key="1">
    <source>
        <dbReference type="SAM" id="SignalP"/>
    </source>
</evidence>
<name>A0A232FBW5_9HYME</name>
<accession>A0A232FBW5</accession>
<protein>
    <submittedName>
        <fullName evidence="2">Uncharacterized protein</fullName>
    </submittedName>
</protein>
<dbReference type="EMBL" id="NNAY01000509">
    <property type="protein sequence ID" value="OXU27939.1"/>
    <property type="molecule type" value="Genomic_DNA"/>
</dbReference>
<evidence type="ECO:0000313" key="2">
    <source>
        <dbReference type="EMBL" id="OXU27939.1"/>
    </source>
</evidence>
<comment type="caution">
    <text evidence="2">The sequence shown here is derived from an EMBL/GenBank/DDBJ whole genome shotgun (WGS) entry which is preliminary data.</text>
</comment>
<gene>
    <name evidence="2" type="ORF">TSAR_016387</name>
</gene>
<dbReference type="Proteomes" id="UP000215335">
    <property type="component" value="Unassembled WGS sequence"/>
</dbReference>
<feature type="signal peptide" evidence="1">
    <location>
        <begin position="1"/>
        <end position="22"/>
    </location>
</feature>
<sequence length="67" mass="7458">MRQSSTLRKIRSCLVLTVLTSCLQETPKKDLSKEIIYVVGSDEVQGCMVDADIGRMLSYSRFSGKKG</sequence>